<dbReference type="Pfam" id="PF10017">
    <property type="entry name" value="Methyltransf_33"/>
    <property type="match status" value="1"/>
</dbReference>
<keyword evidence="3" id="KW-0808">Transferase</keyword>
<dbReference type="STRING" id="97972.A0A2V1CYD2"/>
<dbReference type="OrthoDB" id="659at2759"/>
<dbReference type="GO" id="GO:0032259">
    <property type="term" value="P:methylation"/>
    <property type="evidence" value="ECO:0007669"/>
    <property type="project" value="UniProtKB-KW"/>
</dbReference>
<dbReference type="InterPro" id="IPR019257">
    <property type="entry name" value="MeTrfase_dom"/>
</dbReference>
<evidence type="ECO:0000256" key="2">
    <source>
        <dbReference type="ARBA" id="ARBA00022603"/>
    </source>
</evidence>
<dbReference type="AlphaFoldDB" id="A0A2V1CYD2"/>
<name>A0A2V1CYD2_9PLEO</name>
<keyword evidence="2" id="KW-0489">Methyltransferase</keyword>
<protein>
    <recommendedName>
        <fullName evidence="4">Histidine-specific methyltransferase SAM-dependent domain-containing protein</fullName>
    </recommendedName>
</protein>
<dbReference type="InterPro" id="IPR029063">
    <property type="entry name" value="SAM-dependent_MTases_sf"/>
</dbReference>
<gene>
    <name evidence="5" type="ORF">DM02DRAFT_547228</name>
</gene>
<evidence type="ECO:0000256" key="3">
    <source>
        <dbReference type="ARBA" id="ARBA00022679"/>
    </source>
</evidence>
<dbReference type="PANTHER" id="PTHR43397">
    <property type="entry name" value="ERGOTHIONEINE BIOSYNTHESIS PROTEIN 1"/>
    <property type="match status" value="1"/>
</dbReference>
<dbReference type="InterPro" id="IPR051128">
    <property type="entry name" value="EgtD_Methyltrsf_superfamily"/>
</dbReference>
<evidence type="ECO:0000313" key="6">
    <source>
        <dbReference type="Proteomes" id="UP000244855"/>
    </source>
</evidence>
<comment type="similarity">
    <text evidence="1">Belongs to the methyltransferase superfamily.</text>
</comment>
<evidence type="ECO:0000256" key="1">
    <source>
        <dbReference type="ARBA" id="ARBA00008361"/>
    </source>
</evidence>
<dbReference type="GO" id="GO:0008168">
    <property type="term" value="F:methyltransferase activity"/>
    <property type="evidence" value="ECO:0007669"/>
    <property type="project" value="UniProtKB-KW"/>
</dbReference>
<dbReference type="PIRSF" id="PIRSF018005">
    <property type="entry name" value="UCP018005"/>
    <property type="match status" value="1"/>
</dbReference>
<feature type="domain" description="Histidine-specific methyltransferase SAM-dependent" evidence="4">
    <location>
        <begin position="19"/>
        <end position="325"/>
    </location>
</feature>
<dbReference type="EMBL" id="KZ806130">
    <property type="protein sequence ID" value="PVH90735.1"/>
    <property type="molecule type" value="Genomic_DNA"/>
</dbReference>
<dbReference type="Proteomes" id="UP000244855">
    <property type="component" value="Unassembled WGS sequence"/>
</dbReference>
<dbReference type="PANTHER" id="PTHR43397:SF2">
    <property type="entry name" value="HISTIDINE-SPECIFIC METHYLTRANSFERASE SAM-DEPENDENT DOMAIN-CONTAINING PROTEIN"/>
    <property type="match status" value="1"/>
</dbReference>
<organism evidence="5 6">
    <name type="scientific">Periconia macrospinosa</name>
    <dbReference type="NCBI Taxonomy" id="97972"/>
    <lineage>
        <taxon>Eukaryota</taxon>
        <taxon>Fungi</taxon>
        <taxon>Dikarya</taxon>
        <taxon>Ascomycota</taxon>
        <taxon>Pezizomycotina</taxon>
        <taxon>Dothideomycetes</taxon>
        <taxon>Pleosporomycetidae</taxon>
        <taxon>Pleosporales</taxon>
        <taxon>Massarineae</taxon>
        <taxon>Periconiaceae</taxon>
        <taxon>Periconia</taxon>
    </lineage>
</organism>
<accession>A0A2V1CYD2</accession>
<reference evidence="5 6" key="1">
    <citation type="journal article" date="2018" name="Sci. Rep.">
        <title>Comparative genomics provides insights into the lifestyle and reveals functional heterogeneity of dark septate endophytic fungi.</title>
        <authorList>
            <person name="Knapp D.G."/>
            <person name="Nemeth J.B."/>
            <person name="Barry K."/>
            <person name="Hainaut M."/>
            <person name="Henrissat B."/>
            <person name="Johnson J."/>
            <person name="Kuo A."/>
            <person name="Lim J.H.P."/>
            <person name="Lipzen A."/>
            <person name="Nolan M."/>
            <person name="Ohm R.A."/>
            <person name="Tamas L."/>
            <person name="Grigoriev I.V."/>
            <person name="Spatafora J.W."/>
            <person name="Nagy L.G."/>
            <person name="Kovacs G.M."/>
        </authorList>
    </citation>
    <scope>NUCLEOTIDE SEQUENCE [LARGE SCALE GENOMIC DNA]</scope>
    <source>
        <strain evidence="5 6">DSE2036</strain>
    </source>
</reference>
<keyword evidence="6" id="KW-1185">Reference proteome</keyword>
<dbReference type="Gene3D" id="3.40.50.150">
    <property type="entry name" value="Vaccinia Virus protein VP39"/>
    <property type="match status" value="1"/>
</dbReference>
<evidence type="ECO:0000313" key="5">
    <source>
        <dbReference type="EMBL" id="PVH90735.1"/>
    </source>
</evidence>
<sequence length="349" mass="39313">MFSNIDILTDRQIREQQLRSAIVSSLNAVPKTLPDILLWEDAGHDLFEQIAKSRSYYGAQADREIMKDKIDEICQSLEEDAVLIELGAGSVPHTGMVLDELCQRRMKTQYLAHDLTQSTLDHSLCRLASELRSDRHKSFLKMSGIVGTYEQFFEWLSKTDELRGRRVVVLWLGNCLSNYSDAEFPNMVDALMQSLSWSGAASSTLLLAVNECPGADVMRQAYDSPDGSSVAFIANALRQANRILGTEAFEYEAWTPVSSINSAGTSITWKFQSKQEIQLVIDERPVTCKVGEDIELITINKRGEADVAKLLAHSRAELVDTWRHQSLPWSKCIRERRYSLLLISHQVGV</sequence>
<dbReference type="InterPro" id="IPR017804">
    <property type="entry name" value="MeTrfase_EgtD-like"/>
</dbReference>
<evidence type="ECO:0000259" key="4">
    <source>
        <dbReference type="Pfam" id="PF10017"/>
    </source>
</evidence>
<proteinExistence type="inferred from homology"/>